<evidence type="ECO:0000259" key="2">
    <source>
        <dbReference type="Pfam" id="PF20041"/>
    </source>
</evidence>
<gene>
    <name evidence="3" type="ORF">SAMN05421820_107198</name>
</gene>
<feature type="signal peptide" evidence="1">
    <location>
        <begin position="1"/>
        <end position="28"/>
    </location>
</feature>
<dbReference type="Pfam" id="PF20041">
    <property type="entry name" value="DUF6443"/>
    <property type="match status" value="1"/>
</dbReference>
<dbReference type="EMBL" id="FNGY01000007">
    <property type="protein sequence ID" value="SDN36776.1"/>
    <property type="molecule type" value="Genomic_DNA"/>
</dbReference>
<dbReference type="InterPro" id="IPR045619">
    <property type="entry name" value="DUF6443"/>
</dbReference>
<dbReference type="AlphaFoldDB" id="A0A1H0AUI5"/>
<feature type="chain" id="PRO_5010296210" evidence="1">
    <location>
        <begin position="29"/>
        <end position="1170"/>
    </location>
</feature>
<evidence type="ECO:0000313" key="4">
    <source>
        <dbReference type="Proteomes" id="UP000183200"/>
    </source>
</evidence>
<proteinExistence type="predicted"/>
<protein>
    <submittedName>
        <fullName evidence="3">RHS repeat-associated core domain-containing protein</fullName>
    </submittedName>
</protein>
<dbReference type="Gene3D" id="2.180.10.10">
    <property type="entry name" value="RHS repeat-associated core"/>
    <property type="match status" value="1"/>
</dbReference>
<dbReference type="InterPro" id="IPR022385">
    <property type="entry name" value="Rhs_assc_core"/>
</dbReference>
<keyword evidence="4" id="KW-1185">Reference proteome</keyword>
<dbReference type="InterPro" id="IPR028208">
    <property type="entry name" value="Effector_pro_NleD-like"/>
</dbReference>
<dbReference type="Proteomes" id="UP000183200">
    <property type="component" value="Unassembled WGS sequence"/>
</dbReference>
<dbReference type="Pfam" id="PF14891">
    <property type="entry name" value="Peptidase_M91"/>
    <property type="match status" value="1"/>
</dbReference>
<dbReference type="OrthoDB" id="1191296at2"/>
<organism evidence="3 4">
    <name type="scientific">Pedobacter steynii</name>
    <dbReference type="NCBI Taxonomy" id="430522"/>
    <lineage>
        <taxon>Bacteria</taxon>
        <taxon>Pseudomonadati</taxon>
        <taxon>Bacteroidota</taxon>
        <taxon>Sphingobacteriia</taxon>
        <taxon>Sphingobacteriales</taxon>
        <taxon>Sphingobacteriaceae</taxon>
        <taxon>Pedobacter</taxon>
    </lineage>
</organism>
<evidence type="ECO:0000256" key="1">
    <source>
        <dbReference type="SAM" id="SignalP"/>
    </source>
</evidence>
<evidence type="ECO:0000313" key="3">
    <source>
        <dbReference type="EMBL" id="SDN36776.1"/>
    </source>
</evidence>
<feature type="domain" description="DUF6443" evidence="2">
    <location>
        <begin position="98"/>
        <end position="237"/>
    </location>
</feature>
<reference evidence="4" key="1">
    <citation type="submission" date="2016-10" db="EMBL/GenBank/DDBJ databases">
        <authorList>
            <person name="Varghese N."/>
            <person name="Submissions S."/>
        </authorList>
    </citation>
    <scope>NUCLEOTIDE SEQUENCE [LARGE SCALE GENOMIC DNA]</scope>
    <source>
        <strain evidence="4">DSM 19110</strain>
    </source>
</reference>
<name>A0A1H0AUI5_9SPHI</name>
<keyword evidence="1" id="KW-0732">Signal</keyword>
<dbReference type="NCBIfam" id="TIGR03696">
    <property type="entry name" value="Rhs_assc_core"/>
    <property type="match status" value="1"/>
</dbReference>
<sequence length="1170" mass="129277">MTYMKTVMKKNLIVLGVFLQVSMSVVNAQEADRVLSIYSNESEIKASKSITLKPGFHIPSGSAVHIFIGANFQECLDLVSAPSTTQNYILARTFKVSGVKEGNVNAQRTVCDESQSIQYFDGLGRSIQTILVKGSPGFRDIVQPTVYDAFGQEPKKYLPYASALTISNGSYKATAIADQGIFYNNPTAQAAPGVTGIPGAAFAETQFEASPLSRVLEQGAPGATWQLSSGHTQKLTYGANNSEQNSSATGFAVRLYHAVAGPGQTHERTLSGTGYYGAGQLYLSISKDENWLPADGKAGTTEAYKDKEGRMVLKRTFNKNEVGTITVLSTYYVYDDLGNLSFVLPPGATADAAIVPSQTVLDDFCYQYRYDGRKRLIERKIPGKGWEYMVYNILDQLVLTQDVMQREDNNWLFSKYDAFGRMIMTGIINSSLSRLAWQTDINVQPVLWEGRDNANASVTETGYTNQTLPKHNLVSSYYTINYFDDYQFFGNSFSGPATGESGLVKSLPTGSKTNLLGSGATLLSTMQLSTTYYDVDGRVIRTKSQHHMNGTDEVFNTWNFAGELKTSIRRHTGGSTVTTIANRYEYDHMGRKLATLERINSGAEVVLSKLSYNEIGQMLKKELHSIDQGGSYLQNTQYAYNERGWMKTSTSNQFSLSMSYNDGSTPQYNGNIANQEWGAGSIFPNKFTYGYDKLNQLTSSSSTGVVMSEMLSYDVMGNIKTLNRDGLGTGTYNYAGNQLTNITGAPLNTGAPSNTGTYVYDKNGNVTTDGRTGVKLTYNVLSLPATAVKMGVNLAYTYDASGNKLKKISNGISRDYVSGIEYQNGAIEVIHTEEGLARNNSGNYSYEYNLTDHLGNVRFSFNQHPDTKQLQELQKDDYYAFGKRKIVHEGPNKYLYNGKEVQEELEEQYDYGARFYDPVIGRFNVIDRFTEKYDGLSPYQYGANNPVLNIDINGDSLWIVHKGNLILYENGGVYNKDGSKYTGAGVKTNKDGTTRLTGFLKKAVDGLNSIRTGGDAGKELVGNVQESKAHVLVQEGESNKNRGAQVFWNPSSTEGGLDVNGNRSTSSFIGLAHELSHAWDWAEDGTIDDKTWFKMSDNRDVLNAEKYASHWENRIRAENGLPLREFYGIDNGAGVGRVLLPYTRHSPNYSEKLGIGIFPYHYRAIKKATK</sequence>
<accession>A0A1H0AUI5</accession>